<dbReference type="GO" id="GO:0006241">
    <property type="term" value="P:CTP biosynthetic process"/>
    <property type="evidence" value="ECO:0007669"/>
    <property type="project" value="TreeGrafter"/>
</dbReference>
<evidence type="ECO:0000256" key="4">
    <source>
        <dbReference type="ARBA" id="ARBA00022598"/>
    </source>
</evidence>
<dbReference type="GO" id="GO:0005524">
    <property type="term" value="F:ATP binding"/>
    <property type="evidence" value="ECO:0007669"/>
    <property type="project" value="UniProtKB-KW"/>
</dbReference>
<dbReference type="GO" id="GO:0042802">
    <property type="term" value="F:identical protein binding"/>
    <property type="evidence" value="ECO:0007669"/>
    <property type="project" value="TreeGrafter"/>
</dbReference>
<evidence type="ECO:0000256" key="8">
    <source>
        <dbReference type="ARBA" id="ARBA00022975"/>
    </source>
</evidence>
<dbReference type="InterPro" id="IPR029062">
    <property type="entry name" value="Class_I_gatase-like"/>
</dbReference>
<evidence type="ECO:0000256" key="5">
    <source>
        <dbReference type="ARBA" id="ARBA00022741"/>
    </source>
</evidence>
<evidence type="ECO:0000256" key="3">
    <source>
        <dbReference type="ARBA" id="ARBA00012291"/>
    </source>
</evidence>
<comment type="caution">
    <text evidence="11">The sequence shown here is derived from an EMBL/GenBank/DDBJ whole genome shotgun (WGS) entry which is preliminary data.</text>
</comment>
<name>A0A8I0GYC1_XANCI</name>
<keyword evidence="5" id="KW-0547">Nucleotide-binding</keyword>
<gene>
    <name evidence="11" type="ORF">GUH15_07415</name>
</gene>
<comment type="similarity">
    <text evidence="2">Belongs to the CTP synthase family.</text>
</comment>
<evidence type="ECO:0000256" key="2">
    <source>
        <dbReference type="ARBA" id="ARBA00007533"/>
    </source>
</evidence>
<evidence type="ECO:0000313" key="12">
    <source>
        <dbReference type="Proteomes" id="UP000653002"/>
    </source>
</evidence>
<dbReference type="GO" id="GO:0003883">
    <property type="term" value="F:CTP synthase activity"/>
    <property type="evidence" value="ECO:0007669"/>
    <property type="project" value="UniProtKB-EC"/>
</dbReference>
<comment type="pathway">
    <text evidence="1">Pyrimidine metabolism; CTP biosynthesis via de novo pathway; CTP from UDP: step 2/2.</text>
</comment>
<feature type="domain" description="Glutamine amidotransferase" evidence="10">
    <location>
        <begin position="3"/>
        <end position="33"/>
    </location>
</feature>
<keyword evidence="7" id="KW-0315">Glutamine amidotransferase</keyword>
<reference evidence="11" key="1">
    <citation type="submission" date="2020-01" db="EMBL/GenBank/DDBJ databases">
        <authorList>
            <person name="Richard D."/>
        </authorList>
    </citation>
    <scope>NUCLEOTIDE SEQUENCE</scope>
    <source>
        <strain evidence="11">JP541</strain>
    </source>
</reference>
<dbReference type="PANTHER" id="PTHR11550">
    <property type="entry name" value="CTP SYNTHASE"/>
    <property type="match status" value="1"/>
</dbReference>
<keyword evidence="6" id="KW-0067">ATP-binding</keyword>
<evidence type="ECO:0000256" key="9">
    <source>
        <dbReference type="ARBA" id="ARBA00047781"/>
    </source>
</evidence>
<dbReference type="InterPro" id="IPR004468">
    <property type="entry name" value="CTP_synthase"/>
</dbReference>
<evidence type="ECO:0000256" key="6">
    <source>
        <dbReference type="ARBA" id="ARBA00022840"/>
    </source>
</evidence>
<dbReference type="PROSITE" id="PS51273">
    <property type="entry name" value="GATASE_TYPE_1"/>
    <property type="match status" value="1"/>
</dbReference>
<feature type="non-terminal residue" evidence="11">
    <location>
        <position position="1"/>
    </location>
</feature>
<evidence type="ECO:0000256" key="1">
    <source>
        <dbReference type="ARBA" id="ARBA00005171"/>
    </source>
</evidence>
<accession>A0A8I0GYC1</accession>
<evidence type="ECO:0000259" key="10">
    <source>
        <dbReference type="Pfam" id="PF00117"/>
    </source>
</evidence>
<comment type="catalytic activity">
    <reaction evidence="9">
        <text>UTP + L-glutamine + ATP + H2O = CTP + L-glutamate + ADP + phosphate + 2 H(+)</text>
        <dbReference type="Rhea" id="RHEA:26426"/>
        <dbReference type="ChEBI" id="CHEBI:15377"/>
        <dbReference type="ChEBI" id="CHEBI:15378"/>
        <dbReference type="ChEBI" id="CHEBI:29985"/>
        <dbReference type="ChEBI" id="CHEBI:30616"/>
        <dbReference type="ChEBI" id="CHEBI:37563"/>
        <dbReference type="ChEBI" id="CHEBI:43474"/>
        <dbReference type="ChEBI" id="CHEBI:46398"/>
        <dbReference type="ChEBI" id="CHEBI:58359"/>
        <dbReference type="ChEBI" id="CHEBI:456216"/>
        <dbReference type="EC" id="6.3.4.2"/>
    </reaction>
</comment>
<evidence type="ECO:0000256" key="7">
    <source>
        <dbReference type="ARBA" id="ARBA00022962"/>
    </source>
</evidence>
<dbReference type="Gene3D" id="3.40.50.880">
    <property type="match status" value="1"/>
</dbReference>
<dbReference type="SUPFAM" id="SSF52317">
    <property type="entry name" value="Class I glutamine amidotransferase-like"/>
    <property type="match status" value="1"/>
</dbReference>
<dbReference type="GO" id="GO:0019856">
    <property type="term" value="P:pyrimidine nucleobase biosynthetic process"/>
    <property type="evidence" value="ECO:0007669"/>
    <property type="project" value="TreeGrafter"/>
</dbReference>
<dbReference type="AlphaFoldDB" id="A0A8I0GYC1"/>
<dbReference type="EC" id="6.3.4.2" evidence="3"/>
<sequence length="40" mass="4671">ELKDHPWFVATQAHPELKSRPNRPHPLFKGFIEAALNYSK</sequence>
<dbReference type="PANTHER" id="PTHR11550:SF0">
    <property type="entry name" value="CTP SYNTHASE-RELATED"/>
    <property type="match status" value="1"/>
</dbReference>
<dbReference type="EMBL" id="JAABFR010000449">
    <property type="protein sequence ID" value="MBD4335886.1"/>
    <property type="molecule type" value="Genomic_DNA"/>
</dbReference>
<organism evidence="11 12">
    <name type="scientific">Xanthomonas citri pv. citri</name>
    <dbReference type="NCBI Taxonomy" id="611301"/>
    <lineage>
        <taxon>Bacteria</taxon>
        <taxon>Pseudomonadati</taxon>
        <taxon>Pseudomonadota</taxon>
        <taxon>Gammaproteobacteria</taxon>
        <taxon>Lysobacterales</taxon>
        <taxon>Lysobacteraceae</taxon>
        <taxon>Xanthomonas</taxon>
    </lineage>
</organism>
<dbReference type="Proteomes" id="UP000653002">
    <property type="component" value="Unassembled WGS sequence"/>
</dbReference>
<keyword evidence="8" id="KW-0665">Pyrimidine biosynthesis</keyword>
<dbReference type="InterPro" id="IPR017926">
    <property type="entry name" value="GATASE"/>
</dbReference>
<evidence type="ECO:0000313" key="11">
    <source>
        <dbReference type="EMBL" id="MBD4335886.1"/>
    </source>
</evidence>
<proteinExistence type="inferred from homology"/>
<protein>
    <recommendedName>
        <fullName evidence="3">CTP synthase (glutamine hydrolyzing)</fullName>
        <ecNumber evidence="3">6.3.4.2</ecNumber>
    </recommendedName>
</protein>
<keyword evidence="4" id="KW-0436">Ligase</keyword>
<dbReference type="GO" id="GO:0005829">
    <property type="term" value="C:cytosol"/>
    <property type="evidence" value="ECO:0007669"/>
    <property type="project" value="TreeGrafter"/>
</dbReference>
<dbReference type="Pfam" id="PF00117">
    <property type="entry name" value="GATase"/>
    <property type="match status" value="1"/>
</dbReference>